<keyword evidence="7 12" id="KW-0520">NAD</keyword>
<dbReference type="EC" id="1.1.1.35" evidence="4"/>
<feature type="binding site" evidence="13">
    <location>
        <position position="76"/>
    </location>
    <ligand>
        <name>CoA</name>
        <dbReference type="ChEBI" id="CHEBI:57287"/>
    </ligand>
</feature>
<dbReference type="Gene3D" id="1.10.1040.10">
    <property type="entry name" value="N-(1-d-carboxylethyl)-l-norvaline Dehydrogenase, domain 2"/>
    <property type="match status" value="1"/>
</dbReference>
<evidence type="ECO:0000256" key="11">
    <source>
        <dbReference type="PIRSR" id="PIRSR000105-1"/>
    </source>
</evidence>
<dbReference type="SUPFAM" id="SSF48179">
    <property type="entry name" value="6-phosphogluconate dehydrogenase C-terminal domain-like"/>
    <property type="match status" value="1"/>
</dbReference>
<evidence type="ECO:0000259" key="15">
    <source>
        <dbReference type="Pfam" id="PF02737"/>
    </source>
</evidence>
<dbReference type="SUPFAM" id="SSF51735">
    <property type="entry name" value="NAD(P)-binding Rossmann-fold domains"/>
    <property type="match status" value="1"/>
</dbReference>
<dbReference type="Gene3D" id="3.40.50.720">
    <property type="entry name" value="NAD(P)-binding Rossmann-like Domain"/>
    <property type="match status" value="1"/>
</dbReference>
<gene>
    <name evidence="16" type="ORF">BOX15_Mlig028036g2</name>
</gene>
<keyword evidence="9" id="KW-0496">Mitochondrion</keyword>
<dbReference type="FunFam" id="3.40.50.720:FF:000009">
    <property type="entry name" value="Fatty oxidation complex, alpha subunit"/>
    <property type="match status" value="1"/>
</dbReference>
<keyword evidence="17" id="KW-1185">Reference proteome</keyword>
<feature type="domain" description="3-hydroxyacyl-CoA dehydrogenase NAD binding" evidence="15">
    <location>
        <begin position="25"/>
        <end position="211"/>
    </location>
</feature>
<feature type="binding site" evidence="12">
    <location>
        <position position="145"/>
    </location>
    <ligand>
        <name>NAD(+)</name>
        <dbReference type="ChEBI" id="CHEBI:57540"/>
    </ligand>
</feature>
<feature type="binding site" evidence="12">
    <location>
        <position position="53"/>
    </location>
    <ligand>
        <name>NAD(+)</name>
        <dbReference type="ChEBI" id="CHEBI:57540"/>
    </ligand>
</feature>
<evidence type="ECO:0000256" key="2">
    <source>
        <dbReference type="ARBA" id="ARBA00005005"/>
    </source>
</evidence>
<comment type="catalytic activity">
    <reaction evidence="10">
        <text>a (3S)-3-hydroxyacyl-CoA + NAD(+) = a 3-oxoacyl-CoA + NADH + H(+)</text>
        <dbReference type="Rhea" id="RHEA:22432"/>
        <dbReference type="ChEBI" id="CHEBI:15378"/>
        <dbReference type="ChEBI" id="CHEBI:57318"/>
        <dbReference type="ChEBI" id="CHEBI:57540"/>
        <dbReference type="ChEBI" id="CHEBI:57945"/>
        <dbReference type="ChEBI" id="CHEBI:90726"/>
        <dbReference type="EC" id="1.1.1.35"/>
    </reaction>
</comment>
<dbReference type="Pfam" id="PF02737">
    <property type="entry name" value="3HCDH_N"/>
    <property type="match status" value="1"/>
</dbReference>
<keyword evidence="6" id="KW-0560">Oxidoreductase</keyword>
<reference evidence="16 17" key="1">
    <citation type="submission" date="2017-06" db="EMBL/GenBank/DDBJ databases">
        <title>A platform for efficient transgenesis in Macrostomum lignano, a flatworm model organism for stem cell research.</title>
        <authorList>
            <person name="Berezikov E."/>
        </authorList>
    </citation>
    <scope>NUCLEOTIDE SEQUENCE [LARGE SCALE GENOMIC DNA]</scope>
    <source>
        <strain evidence="16">DV1</strain>
        <tissue evidence="16">Whole organism</tissue>
    </source>
</reference>
<evidence type="ECO:0000256" key="9">
    <source>
        <dbReference type="ARBA" id="ARBA00023128"/>
    </source>
</evidence>
<dbReference type="PANTHER" id="PTHR43561:SF3">
    <property type="entry name" value="HYDROXYACYL-COENZYME A DEHYDROGENASE, MITOCHONDRIAL"/>
    <property type="match status" value="1"/>
</dbReference>
<feature type="binding site" evidence="12">
    <location>
        <position position="123"/>
    </location>
    <ligand>
        <name>NAD(+)</name>
        <dbReference type="ChEBI" id="CHEBI:57540"/>
    </ligand>
</feature>
<feature type="binding site" evidence="12">
    <location>
        <position position="302"/>
    </location>
    <ligand>
        <name>NAD(+)</name>
        <dbReference type="ChEBI" id="CHEBI:57540"/>
    </ligand>
</feature>
<dbReference type="PANTHER" id="PTHR43561">
    <property type="match status" value="1"/>
</dbReference>
<evidence type="ECO:0000256" key="10">
    <source>
        <dbReference type="ARBA" id="ARBA00049556"/>
    </source>
</evidence>
<dbReference type="InterPro" id="IPR006180">
    <property type="entry name" value="3-OHacyl-CoA_DH_CS"/>
</dbReference>
<dbReference type="GO" id="GO:0003857">
    <property type="term" value="F:(3S)-3-hydroxyacyl-CoA dehydrogenase (NAD+) activity"/>
    <property type="evidence" value="ECO:0007669"/>
    <property type="project" value="UniProtKB-EC"/>
</dbReference>
<dbReference type="GO" id="GO:0006635">
    <property type="term" value="P:fatty acid beta-oxidation"/>
    <property type="evidence" value="ECO:0007669"/>
    <property type="project" value="TreeGrafter"/>
</dbReference>
<dbReference type="InterPro" id="IPR006108">
    <property type="entry name" value="3HC_DH_C"/>
</dbReference>
<feature type="domain" description="3-hydroxyacyl-CoA dehydrogenase C-terminal" evidence="14">
    <location>
        <begin position="213"/>
        <end position="310"/>
    </location>
</feature>
<dbReference type="Pfam" id="PF00725">
    <property type="entry name" value="3HCDH"/>
    <property type="match status" value="1"/>
</dbReference>
<dbReference type="InterPro" id="IPR052242">
    <property type="entry name" value="Mito_3-hydroxyacyl-CoA_DH"/>
</dbReference>
<feature type="binding site" evidence="13">
    <location>
        <position position="145"/>
    </location>
    <ligand>
        <name>CoA</name>
        <dbReference type="ChEBI" id="CHEBI:57287"/>
    </ligand>
</feature>
<evidence type="ECO:0000256" key="3">
    <source>
        <dbReference type="ARBA" id="ARBA00009463"/>
    </source>
</evidence>
<comment type="similarity">
    <text evidence="3">Belongs to the 3-hydroxyacyl-CoA dehydrogenase family.</text>
</comment>
<evidence type="ECO:0000256" key="7">
    <source>
        <dbReference type="ARBA" id="ARBA00023027"/>
    </source>
</evidence>
<dbReference type="InterPro" id="IPR013328">
    <property type="entry name" value="6PGD_dom2"/>
</dbReference>
<dbReference type="InterPro" id="IPR036291">
    <property type="entry name" value="NAD(P)-bd_dom_sf"/>
</dbReference>
<dbReference type="GO" id="GO:0005759">
    <property type="term" value="C:mitochondrial matrix"/>
    <property type="evidence" value="ECO:0007669"/>
    <property type="project" value="UniProtKB-SubCell"/>
</dbReference>
<keyword evidence="5" id="KW-0276">Fatty acid metabolism</keyword>
<dbReference type="InterPro" id="IPR022694">
    <property type="entry name" value="3-OHacyl-CoA_DH"/>
</dbReference>
<comment type="caution">
    <text evidence="16">The sequence shown here is derived from an EMBL/GenBank/DDBJ whole genome shotgun (WGS) entry which is preliminary data.</text>
</comment>
<dbReference type="GO" id="GO:0070403">
    <property type="term" value="F:NAD+ binding"/>
    <property type="evidence" value="ECO:0007669"/>
    <property type="project" value="InterPro"/>
</dbReference>
<dbReference type="Proteomes" id="UP000215902">
    <property type="component" value="Unassembled WGS sequence"/>
</dbReference>
<comment type="subcellular location">
    <subcellularLocation>
        <location evidence="1">Mitochondrion matrix</location>
    </subcellularLocation>
</comment>
<feature type="binding site" evidence="12">
    <location>
        <position position="118"/>
    </location>
    <ligand>
        <name>NAD(+)</name>
        <dbReference type="ChEBI" id="CHEBI:57540"/>
    </ligand>
</feature>
<evidence type="ECO:0000256" key="8">
    <source>
        <dbReference type="ARBA" id="ARBA00023098"/>
    </source>
</evidence>
<evidence type="ECO:0000256" key="12">
    <source>
        <dbReference type="PIRSR" id="PIRSR000105-2"/>
    </source>
</evidence>
<evidence type="ECO:0000259" key="14">
    <source>
        <dbReference type="Pfam" id="PF00725"/>
    </source>
</evidence>
<dbReference type="AlphaFoldDB" id="A0A267GF02"/>
<sequence length="317" mass="34456">MLACSKQILRQFSLQYTMSSRSISKVTVIGAGLMGSGIAQVSAQSGYQVTLVDLNEQLLGKAVQSIQTSLERVAKKQLKDRPEEAKQLVSKTMANLATSQSAADAAKSADLVVEAVVENLELKRSLYRQLDSTAPAGCLFASNTSSLGIAELAEAVPNRKPTFGGLHFFNPVPVMRLVEVVRTPDITEAAFNQLLEFSRSLGKSAVPCKDTPGFIVNRLLVPYLTEAVRMLERGDATAEDIDTAMRLGAGHPMGPIELADYVGLDTTKFIMDGWHAKFPNVELFKPSDMLNKLVEEGRLGRKTGLGFYKWDSKGSKL</sequence>
<proteinExistence type="inferred from homology"/>
<evidence type="ECO:0000256" key="6">
    <source>
        <dbReference type="ARBA" id="ARBA00023002"/>
    </source>
</evidence>
<keyword evidence="8" id="KW-0443">Lipid metabolism</keyword>
<dbReference type="OrthoDB" id="5958943at2759"/>
<evidence type="ECO:0000256" key="1">
    <source>
        <dbReference type="ARBA" id="ARBA00004305"/>
    </source>
</evidence>
<feature type="binding site" evidence="12">
    <location>
        <begin position="30"/>
        <end position="35"/>
    </location>
    <ligand>
        <name>NAD(+)</name>
        <dbReference type="ChEBI" id="CHEBI:57540"/>
    </ligand>
</feature>
<name>A0A267GF02_9PLAT</name>
<dbReference type="EMBL" id="NIVC01000365">
    <property type="protein sequence ID" value="PAA84628.1"/>
    <property type="molecule type" value="Genomic_DNA"/>
</dbReference>
<dbReference type="STRING" id="282301.A0A267GF02"/>
<dbReference type="InterPro" id="IPR008927">
    <property type="entry name" value="6-PGluconate_DH-like_C_sf"/>
</dbReference>
<evidence type="ECO:0000256" key="13">
    <source>
        <dbReference type="PIRSR" id="PIRSR000105-3"/>
    </source>
</evidence>
<evidence type="ECO:0000313" key="16">
    <source>
        <dbReference type="EMBL" id="PAA84628.1"/>
    </source>
</evidence>
<feature type="binding site" evidence="12">
    <location>
        <position position="170"/>
    </location>
    <ligand>
        <name>NAD(+)</name>
        <dbReference type="ChEBI" id="CHEBI:57540"/>
    </ligand>
</feature>
<protein>
    <recommendedName>
        <fullName evidence="4">3-hydroxyacyl-CoA dehydrogenase</fullName>
        <ecNumber evidence="4">1.1.1.35</ecNumber>
    </recommendedName>
</protein>
<evidence type="ECO:0000256" key="4">
    <source>
        <dbReference type="ARBA" id="ARBA00013000"/>
    </source>
</evidence>
<dbReference type="InterPro" id="IPR006176">
    <property type="entry name" value="3-OHacyl-CoA_DH_NAD-bd"/>
</dbReference>
<evidence type="ECO:0000256" key="5">
    <source>
        <dbReference type="ARBA" id="ARBA00022832"/>
    </source>
</evidence>
<dbReference type="PROSITE" id="PS00067">
    <property type="entry name" value="3HCDH"/>
    <property type="match status" value="1"/>
</dbReference>
<feature type="binding site" evidence="13">
    <location>
        <position position="69"/>
    </location>
    <ligand>
        <name>CoA</name>
        <dbReference type="ChEBI" id="CHEBI:57287"/>
    </ligand>
</feature>
<accession>A0A267GF02</accession>
<organism evidence="16 17">
    <name type="scientific">Macrostomum lignano</name>
    <dbReference type="NCBI Taxonomy" id="282301"/>
    <lineage>
        <taxon>Eukaryota</taxon>
        <taxon>Metazoa</taxon>
        <taxon>Spiralia</taxon>
        <taxon>Lophotrochozoa</taxon>
        <taxon>Platyhelminthes</taxon>
        <taxon>Rhabditophora</taxon>
        <taxon>Macrostomorpha</taxon>
        <taxon>Macrostomida</taxon>
        <taxon>Macrostomidae</taxon>
        <taxon>Macrostomum</taxon>
    </lineage>
</organism>
<feature type="site" description="Important for catalytic activity" evidence="11">
    <location>
        <position position="167"/>
    </location>
</feature>
<evidence type="ECO:0000313" key="17">
    <source>
        <dbReference type="Proteomes" id="UP000215902"/>
    </source>
</evidence>
<dbReference type="PIRSF" id="PIRSF000105">
    <property type="entry name" value="HCDH"/>
    <property type="match status" value="1"/>
</dbReference>
<comment type="pathway">
    <text evidence="2">Lipid metabolism; fatty acid beta-oxidation.</text>
</comment>